<feature type="region of interest" description="Disordered" evidence="2">
    <location>
        <begin position="126"/>
        <end position="168"/>
    </location>
</feature>
<feature type="compositionally biased region" description="Polar residues" evidence="2">
    <location>
        <begin position="37"/>
        <end position="52"/>
    </location>
</feature>
<evidence type="ECO:0000313" key="4">
    <source>
        <dbReference type="Proteomes" id="UP000054624"/>
    </source>
</evidence>
<dbReference type="OrthoDB" id="9157291at2"/>
<dbReference type="EMBL" id="FCOI02000009">
    <property type="protein sequence ID" value="SAK62629.1"/>
    <property type="molecule type" value="Genomic_DNA"/>
</dbReference>
<evidence type="ECO:0000313" key="3">
    <source>
        <dbReference type="EMBL" id="SAK62629.1"/>
    </source>
</evidence>
<name>A0A158AY39_9BURK</name>
<gene>
    <name evidence="3" type="ORF">AWB76_03282</name>
</gene>
<evidence type="ECO:0000256" key="2">
    <source>
        <dbReference type="SAM" id="MobiDB-lite"/>
    </source>
</evidence>
<dbReference type="Proteomes" id="UP000054624">
    <property type="component" value="Unassembled WGS sequence"/>
</dbReference>
<feature type="coiled-coil region" evidence="1">
    <location>
        <begin position="91"/>
        <end position="125"/>
    </location>
</feature>
<accession>A0A158AY39</accession>
<feature type="region of interest" description="Disordered" evidence="2">
    <location>
        <begin position="29"/>
        <end position="57"/>
    </location>
</feature>
<protein>
    <submittedName>
        <fullName evidence="3">Uncharacterized protein</fullName>
    </submittedName>
</protein>
<dbReference type="RefSeq" id="WP_157696145.1">
    <property type="nucleotide sequence ID" value="NZ_FCOI02000009.1"/>
</dbReference>
<keyword evidence="1" id="KW-0175">Coiled coil</keyword>
<proteinExistence type="predicted"/>
<dbReference type="STRING" id="1777137.AWB76_03282"/>
<sequence length="168" mass="17523">MAKTFAYRDGHGTIYPPHPAMLAQPGLVPGQYDTETKTFTPTGNPQQQTGSIITDAGFGGHQKVLSGLGEDKGANTAPLRAGVAFTLPADHADAGARAVELEQQLAEEQERSRALAAQIEMLSIQTSQAASTVEPDANASEKQDEATSNDAAANTSASTGSKRVRKTS</sequence>
<reference evidence="4" key="1">
    <citation type="submission" date="2016-01" db="EMBL/GenBank/DDBJ databases">
        <authorList>
            <person name="Peeters Charlotte."/>
        </authorList>
    </citation>
    <scope>NUCLEOTIDE SEQUENCE [LARGE SCALE GENOMIC DNA]</scope>
</reference>
<evidence type="ECO:0000256" key="1">
    <source>
        <dbReference type="SAM" id="Coils"/>
    </source>
</evidence>
<feature type="compositionally biased region" description="Low complexity" evidence="2">
    <location>
        <begin position="146"/>
        <end position="159"/>
    </location>
</feature>
<dbReference type="AlphaFoldDB" id="A0A158AY39"/>
<keyword evidence="4" id="KW-1185">Reference proteome</keyword>
<organism evidence="3 4">
    <name type="scientific">Caballeronia temeraria</name>
    <dbReference type="NCBI Taxonomy" id="1777137"/>
    <lineage>
        <taxon>Bacteria</taxon>
        <taxon>Pseudomonadati</taxon>
        <taxon>Pseudomonadota</taxon>
        <taxon>Betaproteobacteria</taxon>
        <taxon>Burkholderiales</taxon>
        <taxon>Burkholderiaceae</taxon>
        <taxon>Caballeronia</taxon>
    </lineage>
</organism>